<accession>A0A0E9XM21</accession>
<protein>
    <submittedName>
        <fullName evidence="1">Uncharacterized protein</fullName>
    </submittedName>
</protein>
<reference evidence="1" key="2">
    <citation type="journal article" date="2015" name="Fish Shellfish Immunol.">
        <title>Early steps in the European eel (Anguilla anguilla)-Vibrio vulnificus interaction in the gills: Role of the RtxA13 toxin.</title>
        <authorList>
            <person name="Callol A."/>
            <person name="Pajuelo D."/>
            <person name="Ebbesson L."/>
            <person name="Teles M."/>
            <person name="MacKenzie S."/>
            <person name="Amaro C."/>
        </authorList>
    </citation>
    <scope>NUCLEOTIDE SEQUENCE</scope>
</reference>
<name>A0A0E9XM21_ANGAN</name>
<proteinExistence type="predicted"/>
<evidence type="ECO:0000313" key="1">
    <source>
        <dbReference type="EMBL" id="JAI03768.1"/>
    </source>
</evidence>
<dbReference type="EMBL" id="GBXM01004810">
    <property type="protein sequence ID" value="JAI03768.1"/>
    <property type="molecule type" value="Transcribed_RNA"/>
</dbReference>
<sequence>MCMCLVVQHKNNSIYTGKSCVESTNEYLVLL</sequence>
<dbReference type="AlphaFoldDB" id="A0A0E9XM21"/>
<reference evidence="1" key="1">
    <citation type="submission" date="2014-11" db="EMBL/GenBank/DDBJ databases">
        <authorList>
            <person name="Amaro Gonzalez C."/>
        </authorList>
    </citation>
    <scope>NUCLEOTIDE SEQUENCE</scope>
</reference>
<organism evidence="1">
    <name type="scientific">Anguilla anguilla</name>
    <name type="common">European freshwater eel</name>
    <name type="synonym">Muraena anguilla</name>
    <dbReference type="NCBI Taxonomy" id="7936"/>
    <lineage>
        <taxon>Eukaryota</taxon>
        <taxon>Metazoa</taxon>
        <taxon>Chordata</taxon>
        <taxon>Craniata</taxon>
        <taxon>Vertebrata</taxon>
        <taxon>Euteleostomi</taxon>
        <taxon>Actinopterygii</taxon>
        <taxon>Neopterygii</taxon>
        <taxon>Teleostei</taxon>
        <taxon>Anguilliformes</taxon>
        <taxon>Anguillidae</taxon>
        <taxon>Anguilla</taxon>
    </lineage>
</organism>